<accession>A0A9X4RXP9</accession>
<keyword evidence="1" id="KW-0812">Transmembrane</keyword>
<evidence type="ECO:0000313" key="2">
    <source>
        <dbReference type="EMBL" id="MDG4946889.1"/>
    </source>
</evidence>
<dbReference type="AlphaFoldDB" id="A0A9X4RXP9"/>
<feature type="transmembrane region" description="Helical" evidence="1">
    <location>
        <begin position="6"/>
        <end position="23"/>
    </location>
</feature>
<dbReference type="Gene3D" id="1.20.1280.290">
    <property type="match status" value="1"/>
</dbReference>
<keyword evidence="3" id="KW-1185">Reference proteome</keyword>
<proteinExistence type="predicted"/>
<reference evidence="2" key="1">
    <citation type="submission" date="2022-07" db="EMBL/GenBank/DDBJ databases">
        <title>Description and genome-wide analysis of Profundicola chukchiensis gen. nov., sp. nov., marine bacteria isolated from bottom sediments of the Chukchi Sea.</title>
        <authorList>
            <person name="Romanenko L."/>
            <person name="Otstavnykh N."/>
            <person name="Kurilenko V."/>
            <person name="Eremeev V."/>
            <person name="Velansky P."/>
            <person name="Mikhailov V."/>
            <person name="Isaeva M."/>
        </authorList>
    </citation>
    <scope>NUCLEOTIDE SEQUENCE</scope>
    <source>
        <strain evidence="2">KMM 9713</strain>
    </source>
</reference>
<name>A0A9X4RXP9_9FLAO</name>
<dbReference type="EMBL" id="JANCMU010000007">
    <property type="protein sequence ID" value="MDG4946889.1"/>
    <property type="molecule type" value="Genomic_DNA"/>
</dbReference>
<organism evidence="2 3">
    <name type="scientific">Profundicola chukchiensis</name>
    <dbReference type="NCBI Taxonomy" id="2961959"/>
    <lineage>
        <taxon>Bacteria</taxon>
        <taxon>Pseudomonadati</taxon>
        <taxon>Bacteroidota</taxon>
        <taxon>Flavobacteriia</taxon>
        <taxon>Flavobacteriales</taxon>
        <taxon>Weeksellaceae</taxon>
        <taxon>Profundicola</taxon>
    </lineage>
</organism>
<sequence length="74" mass="8633">MENYVEIIGYSASAFIMGSFLIFNNIKLLRIINGIGCLLFVVYGYFIDSWPIIIPNVFIFLVQIYYLFIHKDKS</sequence>
<keyword evidence="1" id="KW-0472">Membrane</keyword>
<feature type="transmembrane region" description="Helical" evidence="1">
    <location>
        <begin position="28"/>
        <end position="46"/>
    </location>
</feature>
<dbReference type="Proteomes" id="UP001152599">
    <property type="component" value="Unassembled WGS sequence"/>
</dbReference>
<keyword evidence="1" id="KW-1133">Transmembrane helix</keyword>
<gene>
    <name evidence="2" type="ORF">NMK71_10715</name>
</gene>
<evidence type="ECO:0000313" key="3">
    <source>
        <dbReference type="Proteomes" id="UP001152599"/>
    </source>
</evidence>
<protein>
    <submittedName>
        <fullName evidence="2">Uroporphyrinogen decarboxylase</fullName>
    </submittedName>
</protein>
<evidence type="ECO:0000256" key="1">
    <source>
        <dbReference type="SAM" id="Phobius"/>
    </source>
</evidence>
<comment type="caution">
    <text evidence="2">The sequence shown here is derived from an EMBL/GenBank/DDBJ whole genome shotgun (WGS) entry which is preliminary data.</text>
</comment>
<feature type="transmembrane region" description="Helical" evidence="1">
    <location>
        <begin position="52"/>
        <end position="69"/>
    </location>
</feature>